<evidence type="ECO:0000256" key="8">
    <source>
        <dbReference type="ARBA" id="ARBA00023017"/>
    </source>
</evidence>
<dbReference type="OrthoDB" id="424310at2759"/>
<evidence type="ECO:0000256" key="10">
    <source>
        <dbReference type="ARBA" id="ARBA00023069"/>
    </source>
</evidence>
<dbReference type="InterPro" id="IPR027417">
    <property type="entry name" value="P-loop_NTPase"/>
</dbReference>
<keyword evidence="9" id="KW-0175">Coiled coil</keyword>
<sequence length="252" mass="28628">MRVKLASAPLQQRCAYLLRFNILYALCEQQLSKQRHYDFGLRNILSVLRQMGAVKRGEPSDAEEEMLFMRTVRDMNLSKLIADDVPLFMALLKDLFPKAESCLASTQDARNISDPFANTVALLAEKERLFGKDGCNRCRCCWISLVRHGFMLVGPTLCGKSRIMQTLTTAMTEKPLPHKLQVMNPKAITDAQMYGVKDPSSDEWTPGVFASIWQQRNNRALKYHTWIVCDGPIDAIWIENLNTVLDDNKSLA</sequence>
<evidence type="ECO:0000256" key="13">
    <source>
        <dbReference type="ARBA" id="ARBA00023273"/>
    </source>
</evidence>
<comment type="similarity">
    <text evidence="2">Belongs to the dynein heavy chain family.</text>
</comment>
<keyword evidence="10" id="KW-0969">Cilium</keyword>
<keyword evidence="5" id="KW-0677">Repeat</keyword>
<keyword evidence="6" id="KW-0547">Nucleotide-binding</keyword>
<evidence type="ECO:0000256" key="4">
    <source>
        <dbReference type="ARBA" id="ARBA00022701"/>
    </source>
</evidence>
<evidence type="ECO:0000256" key="5">
    <source>
        <dbReference type="ARBA" id="ARBA00022737"/>
    </source>
</evidence>
<dbReference type="SUPFAM" id="SSF52540">
    <property type="entry name" value="P-loop containing nucleoside triphosphate hydrolases"/>
    <property type="match status" value="1"/>
</dbReference>
<name>A0A812VGY7_SYMPI</name>
<reference evidence="15" key="1">
    <citation type="submission" date="2021-02" db="EMBL/GenBank/DDBJ databases">
        <authorList>
            <person name="Dougan E. K."/>
            <person name="Rhodes N."/>
            <person name="Thang M."/>
            <person name="Chan C."/>
        </authorList>
    </citation>
    <scope>NUCLEOTIDE SEQUENCE</scope>
</reference>
<gene>
    <name evidence="15" type="primary">ODA2</name>
    <name evidence="15" type="ORF">SPIL2461_LOCUS16892</name>
</gene>
<dbReference type="InterPro" id="IPR035699">
    <property type="entry name" value="AAA_6"/>
</dbReference>
<evidence type="ECO:0000256" key="11">
    <source>
        <dbReference type="ARBA" id="ARBA00023175"/>
    </source>
</evidence>
<dbReference type="Proteomes" id="UP000649617">
    <property type="component" value="Unassembled WGS sequence"/>
</dbReference>
<evidence type="ECO:0000256" key="3">
    <source>
        <dbReference type="ARBA" id="ARBA00022490"/>
    </source>
</evidence>
<keyword evidence="11" id="KW-0505">Motor protein</keyword>
<dbReference type="PANTHER" id="PTHR46532:SF4">
    <property type="entry name" value="AAA+ ATPASE DOMAIN-CONTAINING PROTEIN"/>
    <property type="match status" value="1"/>
</dbReference>
<comment type="subcellular location">
    <subcellularLocation>
        <location evidence="1">Cytoplasm</location>
        <location evidence="1">Cytoskeleton</location>
        <location evidence="1">Cilium axoneme</location>
    </subcellularLocation>
</comment>
<evidence type="ECO:0000256" key="9">
    <source>
        <dbReference type="ARBA" id="ARBA00023054"/>
    </source>
</evidence>
<proteinExistence type="inferred from homology"/>
<evidence type="ECO:0000256" key="12">
    <source>
        <dbReference type="ARBA" id="ARBA00023212"/>
    </source>
</evidence>
<evidence type="ECO:0000313" key="15">
    <source>
        <dbReference type="EMBL" id="CAE7638848.1"/>
    </source>
</evidence>
<dbReference type="GO" id="GO:0051959">
    <property type="term" value="F:dynein light intermediate chain binding"/>
    <property type="evidence" value="ECO:0007669"/>
    <property type="project" value="InterPro"/>
</dbReference>
<dbReference type="InterPro" id="IPR043157">
    <property type="entry name" value="Dynein_AAA1S"/>
</dbReference>
<dbReference type="Gene3D" id="3.40.50.300">
    <property type="entry name" value="P-loop containing nucleotide triphosphate hydrolases"/>
    <property type="match status" value="1"/>
</dbReference>
<protein>
    <submittedName>
        <fullName evidence="15">ODA2 protein</fullName>
    </submittedName>
</protein>
<evidence type="ECO:0000256" key="7">
    <source>
        <dbReference type="ARBA" id="ARBA00022840"/>
    </source>
</evidence>
<evidence type="ECO:0000256" key="6">
    <source>
        <dbReference type="ARBA" id="ARBA00022741"/>
    </source>
</evidence>
<dbReference type="GO" id="GO:0005858">
    <property type="term" value="C:axonemal dynein complex"/>
    <property type="evidence" value="ECO:0007669"/>
    <property type="project" value="TreeGrafter"/>
</dbReference>
<dbReference type="EMBL" id="CAJNIZ010042810">
    <property type="protein sequence ID" value="CAE7638848.1"/>
    <property type="molecule type" value="Genomic_DNA"/>
</dbReference>
<comment type="caution">
    <text evidence="15">The sequence shown here is derived from an EMBL/GenBank/DDBJ whole genome shotgun (WGS) entry which is preliminary data.</text>
</comment>
<keyword evidence="16" id="KW-1185">Reference proteome</keyword>
<accession>A0A812VGY7</accession>
<feature type="domain" description="Dynein heavy chain hydrolytic ATP-binding dynein motor region" evidence="14">
    <location>
        <begin position="3"/>
        <end position="161"/>
    </location>
</feature>
<evidence type="ECO:0000259" key="14">
    <source>
        <dbReference type="Pfam" id="PF12774"/>
    </source>
</evidence>
<evidence type="ECO:0000313" key="16">
    <source>
        <dbReference type="Proteomes" id="UP000649617"/>
    </source>
</evidence>
<dbReference type="InterPro" id="IPR026983">
    <property type="entry name" value="DHC"/>
</dbReference>
<dbReference type="GO" id="GO:0005874">
    <property type="term" value="C:microtubule"/>
    <property type="evidence" value="ECO:0007669"/>
    <property type="project" value="UniProtKB-KW"/>
</dbReference>
<dbReference type="GO" id="GO:0045505">
    <property type="term" value="F:dynein intermediate chain binding"/>
    <property type="evidence" value="ECO:0007669"/>
    <property type="project" value="InterPro"/>
</dbReference>
<keyword evidence="3" id="KW-0963">Cytoplasm</keyword>
<evidence type="ECO:0000256" key="2">
    <source>
        <dbReference type="ARBA" id="ARBA00008887"/>
    </source>
</evidence>
<evidence type="ECO:0000256" key="1">
    <source>
        <dbReference type="ARBA" id="ARBA00004430"/>
    </source>
</evidence>
<dbReference type="GO" id="GO:0005524">
    <property type="term" value="F:ATP binding"/>
    <property type="evidence" value="ECO:0007669"/>
    <property type="project" value="UniProtKB-KW"/>
</dbReference>
<dbReference type="Pfam" id="PF12774">
    <property type="entry name" value="AAA_6"/>
    <property type="match status" value="1"/>
</dbReference>
<keyword evidence="4" id="KW-0493">Microtubule</keyword>
<organism evidence="15 16">
    <name type="scientific">Symbiodinium pilosum</name>
    <name type="common">Dinoflagellate</name>
    <dbReference type="NCBI Taxonomy" id="2952"/>
    <lineage>
        <taxon>Eukaryota</taxon>
        <taxon>Sar</taxon>
        <taxon>Alveolata</taxon>
        <taxon>Dinophyceae</taxon>
        <taxon>Suessiales</taxon>
        <taxon>Symbiodiniaceae</taxon>
        <taxon>Symbiodinium</taxon>
    </lineage>
</organism>
<keyword evidence="7" id="KW-0067">ATP-binding</keyword>
<dbReference type="Gene3D" id="1.10.8.710">
    <property type="match status" value="1"/>
</dbReference>
<dbReference type="AlphaFoldDB" id="A0A812VGY7"/>
<keyword evidence="13" id="KW-0966">Cell projection</keyword>
<keyword evidence="12" id="KW-0206">Cytoskeleton</keyword>
<keyword evidence="8" id="KW-0243">Dynein</keyword>
<dbReference type="FunFam" id="1.10.8.710:FF:000003">
    <property type="entry name" value="Dynein axonemal heavy chain 5"/>
    <property type="match status" value="1"/>
</dbReference>
<dbReference type="GO" id="GO:0007018">
    <property type="term" value="P:microtubule-based movement"/>
    <property type="evidence" value="ECO:0007669"/>
    <property type="project" value="InterPro"/>
</dbReference>
<dbReference type="PANTHER" id="PTHR46532">
    <property type="entry name" value="MALE FERTILITY FACTOR KL5"/>
    <property type="match status" value="1"/>
</dbReference>